<organism evidence="1 2">
    <name type="scientific">Bacteroides fragilis str. 3988T(B)14</name>
    <dbReference type="NCBI Taxonomy" id="1339315"/>
    <lineage>
        <taxon>Bacteria</taxon>
        <taxon>Pseudomonadati</taxon>
        <taxon>Bacteroidota</taxon>
        <taxon>Bacteroidia</taxon>
        <taxon>Bacteroidales</taxon>
        <taxon>Bacteroidaceae</taxon>
        <taxon>Bacteroides</taxon>
    </lineage>
</organism>
<comment type="caution">
    <text evidence="1">The sequence shown here is derived from an EMBL/GenBank/DDBJ whole genome shotgun (WGS) entry which is preliminary data.</text>
</comment>
<sequence>MTYKKKNCIFVLQKRNTFFKVHRKHGNSPENCVFRSLLKIK</sequence>
<evidence type="ECO:0000313" key="1">
    <source>
        <dbReference type="EMBL" id="EXY76081.1"/>
    </source>
</evidence>
<accession>A0A015TYU9</accession>
<name>A0A015TYU9_BACFG</name>
<proteinExistence type="predicted"/>
<protein>
    <submittedName>
        <fullName evidence="1">Uncharacterized protein</fullName>
    </submittedName>
</protein>
<dbReference type="AlphaFoldDB" id="A0A015TYU9"/>
<dbReference type="Proteomes" id="UP000020529">
    <property type="component" value="Unassembled WGS sequence"/>
</dbReference>
<reference evidence="1 2" key="1">
    <citation type="submission" date="2014-02" db="EMBL/GenBank/DDBJ databases">
        <authorList>
            <person name="Sears C."/>
            <person name="Carroll K."/>
            <person name="Sack B.R."/>
            <person name="Qadri F."/>
            <person name="Myers L.L."/>
            <person name="Chung G.-T."/>
            <person name="Escheverria P."/>
            <person name="Fraser C.M."/>
            <person name="Sadzewicz L."/>
            <person name="Shefchek K.A."/>
            <person name="Tallon L."/>
            <person name="Das S.P."/>
            <person name="Daugherty S."/>
            <person name="Mongodin E.F."/>
        </authorList>
    </citation>
    <scope>NUCLEOTIDE SEQUENCE [LARGE SCALE GENOMIC DNA]</scope>
    <source>
        <strain evidence="2">3988T(B)14</strain>
    </source>
</reference>
<dbReference type="PATRIC" id="fig|1339315.3.peg.889"/>
<evidence type="ECO:0000313" key="2">
    <source>
        <dbReference type="Proteomes" id="UP000020529"/>
    </source>
</evidence>
<gene>
    <name evidence="1" type="ORF">M124_0072</name>
</gene>
<dbReference type="EMBL" id="JGCY01000219">
    <property type="protein sequence ID" value="EXY76081.1"/>
    <property type="molecule type" value="Genomic_DNA"/>
</dbReference>